<gene>
    <name evidence="2" type="ORF">ACETWP_15600</name>
</gene>
<accession>A0ABV4UQR8</accession>
<keyword evidence="3" id="KW-1185">Reference proteome</keyword>
<comment type="caution">
    <text evidence="2">The sequence shown here is derived from an EMBL/GenBank/DDBJ whole genome shotgun (WGS) entry which is preliminary data.</text>
</comment>
<feature type="compositionally biased region" description="Gly residues" evidence="1">
    <location>
        <begin position="187"/>
        <end position="209"/>
    </location>
</feature>
<protein>
    <recommendedName>
        <fullName evidence="4">DUF222 domain-containing protein</fullName>
    </recommendedName>
</protein>
<dbReference type="EMBL" id="JBHDLJ010000017">
    <property type="protein sequence ID" value="MFB0836014.1"/>
    <property type="molecule type" value="Genomic_DNA"/>
</dbReference>
<sequence length="237" mass="24262">DATASGAATAQAGTAATDQTGVQAGAAAIVQAAASVQPAVPEGNPCGDPADDAWEDFWNDPAPQPTPETVERLNAALFAWADEHLETPPADLAAAEAACIAHFEALEAEGVLEAERAADRRAYEAAGGNDIPWLMAELAGLDHTPARDPGLPRPRPARTTTQPRRPRIRAMRKRLPVPTPTTSPGIPGTGTGAGVVQGQGAGQGVGQGVGAVPPRADPWAAWTTPSGFDPNTPEPPF</sequence>
<evidence type="ECO:0000313" key="3">
    <source>
        <dbReference type="Proteomes" id="UP001575652"/>
    </source>
</evidence>
<name>A0ABV4UQR8_9MICC</name>
<organism evidence="2 3">
    <name type="scientific">Arthrobacter halodurans</name>
    <dbReference type="NCBI Taxonomy" id="516699"/>
    <lineage>
        <taxon>Bacteria</taxon>
        <taxon>Bacillati</taxon>
        <taxon>Actinomycetota</taxon>
        <taxon>Actinomycetes</taxon>
        <taxon>Micrococcales</taxon>
        <taxon>Micrococcaceae</taxon>
        <taxon>Arthrobacter</taxon>
    </lineage>
</organism>
<evidence type="ECO:0000313" key="2">
    <source>
        <dbReference type="EMBL" id="MFB0836014.1"/>
    </source>
</evidence>
<proteinExistence type="predicted"/>
<feature type="non-terminal residue" evidence="2">
    <location>
        <position position="1"/>
    </location>
</feature>
<evidence type="ECO:0008006" key="4">
    <source>
        <dbReference type="Google" id="ProtNLM"/>
    </source>
</evidence>
<reference evidence="2 3" key="1">
    <citation type="submission" date="2024-09" db="EMBL/GenBank/DDBJ databases">
        <authorList>
            <person name="Salinas-Garcia M.A."/>
            <person name="Prieme A."/>
        </authorList>
    </citation>
    <scope>NUCLEOTIDE SEQUENCE [LARGE SCALE GENOMIC DNA]</scope>
    <source>
        <strain evidence="2 3">DSM 21081</strain>
    </source>
</reference>
<evidence type="ECO:0000256" key="1">
    <source>
        <dbReference type="SAM" id="MobiDB-lite"/>
    </source>
</evidence>
<feature type="compositionally biased region" description="Basic residues" evidence="1">
    <location>
        <begin position="164"/>
        <end position="175"/>
    </location>
</feature>
<feature type="region of interest" description="Disordered" evidence="1">
    <location>
        <begin position="142"/>
        <end position="237"/>
    </location>
</feature>
<dbReference type="Proteomes" id="UP001575652">
    <property type="component" value="Unassembled WGS sequence"/>
</dbReference>
<feature type="region of interest" description="Disordered" evidence="1">
    <location>
        <begin position="1"/>
        <end position="20"/>
    </location>
</feature>